<dbReference type="Gene3D" id="3.60.10.10">
    <property type="entry name" value="Endonuclease/exonuclease/phosphatase"/>
    <property type="match status" value="1"/>
</dbReference>
<dbReference type="SUPFAM" id="SSF56219">
    <property type="entry name" value="DNase I-like"/>
    <property type="match status" value="1"/>
</dbReference>
<evidence type="ECO:0000259" key="1">
    <source>
        <dbReference type="Pfam" id="PF13456"/>
    </source>
</evidence>
<proteinExistence type="predicted"/>
<dbReference type="InterPro" id="IPR012337">
    <property type="entry name" value="RNaseH-like_sf"/>
</dbReference>
<evidence type="ECO:0000313" key="3">
    <source>
        <dbReference type="Proteomes" id="UP001180020"/>
    </source>
</evidence>
<dbReference type="Gene3D" id="3.30.420.10">
    <property type="entry name" value="Ribonuclease H-like superfamily/Ribonuclease H"/>
    <property type="match status" value="1"/>
</dbReference>
<dbReference type="InterPro" id="IPR044730">
    <property type="entry name" value="RNase_H-like_dom_plant"/>
</dbReference>
<dbReference type="GO" id="GO:0004523">
    <property type="term" value="F:RNA-DNA hybrid ribonuclease activity"/>
    <property type="evidence" value="ECO:0007669"/>
    <property type="project" value="InterPro"/>
</dbReference>
<feature type="domain" description="RNase H type-1" evidence="1">
    <location>
        <begin position="142"/>
        <end position="262"/>
    </location>
</feature>
<dbReference type="InterPro" id="IPR036691">
    <property type="entry name" value="Endo/exonu/phosph_ase_sf"/>
</dbReference>
<dbReference type="Pfam" id="PF13456">
    <property type="entry name" value="RVT_3"/>
    <property type="match status" value="1"/>
</dbReference>
<dbReference type="SUPFAM" id="SSF53098">
    <property type="entry name" value="Ribonuclease H-like"/>
    <property type="match status" value="1"/>
</dbReference>
<dbReference type="InterPro" id="IPR036397">
    <property type="entry name" value="RNaseH_sf"/>
</dbReference>
<gene>
    <name evidence="2" type="ORF">QJS10_CPA09g00777</name>
</gene>
<dbReference type="InterPro" id="IPR053151">
    <property type="entry name" value="RNase_H-like"/>
</dbReference>
<name>A0AAV9E383_ACOCL</name>
<dbReference type="PANTHER" id="PTHR47723">
    <property type="entry name" value="OS05G0353850 PROTEIN"/>
    <property type="match status" value="1"/>
</dbReference>
<dbReference type="InterPro" id="IPR002156">
    <property type="entry name" value="RNaseH_domain"/>
</dbReference>
<dbReference type="EMBL" id="JAUJYO010000009">
    <property type="protein sequence ID" value="KAK1307975.1"/>
    <property type="molecule type" value="Genomic_DNA"/>
</dbReference>
<reference evidence="2" key="2">
    <citation type="submission" date="2023-06" db="EMBL/GenBank/DDBJ databases">
        <authorList>
            <person name="Ma L."/>
            <person name="Liu K.-W."/>
            <person name="Li Z."/>
            <person name="Hsiao Y.-Y."/>
            <person name="Qi Y."/>
            <person name="Fu T."/>
            <person name="Tang G."/>
            <person name="Zhang D."/>
            <person name="Sun W.-H."/>
            <person name="Liu D.-K."/>
            <person name="Li Y."/>
            <person name="Chen G.-Z."/>
            <person name="Liu X.-D."/>
            <person name="Liao X.-Y."/>
            <person name="Jiang Y.-T."/>
            <person name="Yu X."/>
            <person name="Hao Y."/>
            <person name="Huang J."/>
            <person name="Zhao X.-W."/>
            <person name="Ke S."/>
            <person name="Chen Y.-Y."/>
            <person name="Wu W.-L."/>
            <person name="Hsu J.-L."/>
            <person name="Lin Y.-F."/>
            <person name="Huang M.-D."/>
            <person name="Li C.-Y."/>
            <person name="Huang L."/>
            <person name="Wang Z.-W."/>
            <person name="Zhao X."/>
            <person name="Zhong W.-Y."/>
            <person name="Peng D.-H."/>
            <person name="Ahmad S."/>
            <person name="Lan S."/>
            <person name="Zhang J.-S."/>
            <person name="Tsai W.-C."/>
            <person name="Van De Peer Y."/>
            <person name="Liu Z.-J."/>
        </authorList>
    </citation>
    <scope>NUCLEOTIDE SEQUENCE</scope>
    <source>
        <strain evidence="2">CP</strain>
        <tissue evidence="2">Leaves</tissue>
    </source>
</reference>
<evidence type="ECO:0000313" key="2">
    <source>
        <dbReference type="EMBL" id="KAK1307975.1"/>
    </source>
</evidence>
<reference evidence="2" key="1">
    <citation type="journal article" date="2023" name="Nat. Commun.">
        <title>Diploid and tetraploid genomes of Acorus and the evolution of monocots.</title>
        <authorList>
            <person name="Ma L."/>
            <person name="Liu K.W."/>
            <person name="Li Z."/>
            <person name="Hsiao Y.Y."/>
            <person name="Qi Y."/>
            <person name="Fu T."/>
            <person name="Tang G.D."/>
            <person name="Zhang D."/>
            <person name="Sun W.H."/>
            <person name="Liu D.K."/>
            <person name="Li Y."/>
            <person name="Chen G.Z."/>
            <person name="Liu X.D."/>
            <person name="Liao X.Y."/>
            <person name="Jiang Y.T."/>
            <person name="Yu X."/>
            <person name="Hao Y."/>
            <person name="Huang J."/>
            <person name="Zhao X.W."/>
            <person name="Ke S."/>
            <person name="Chen Y.Y."/>
            <person name="Wu W.L."/>
            <person name="Hsu J.L."/>
            <person name="Lin Y.F."/>
            <person name="Huang M.D."/>
            <person name="Li C.Y."/>
            <person name="Huang L."/>
            <person name="Wang Z.W."/>
            <person name="Zhao X."/>
            <person name="Zhong W.Y."/>
            <person name="Peng D.H."/>
            <person name="Ahmad S."/>
            <person name="Lan S."/>
            <person name="Zhang J.S."/>
            <person name="Tsai W.C."/>
            <person name="Van de Peer Y."/>
            <person name="Liu Z.J."/>
        </authorList>
    </citation>
    <scope>NUCLEOTIDE SEQUENCE</scope>
    <source>
        <strain evidence="2">CP</strain>
    </source>
</reference>
<keyword evidence="3" id="KW-1185">Reference proteome</keyword>
<dbReference type="PANTHER" id="PTHR47723:SF19">
    <property type="entry name" value="POLYNUCLEOTIDYL TRANSFERASE, RIBONUCLEASE H-LIKE SUPERFAMILY PROTEIN"/>
    <property type="match status" value="1"/>
</dbReference>
<dbReference type="GO" id="GO:0003676">
    <property type="term" value="F:nucleic acid binding"/>
    <property type="evidence" value="ECO:0007669"/>
    <property type="project" value="InterPro"/>
</dbReference>
<organism evidence="2 3">
    <name type="scientific">Acorus calamus</name>
    <name type="common">Sweet flag</name>
    <dbReference type="NCBI Taxonomy" id="4465"/>
    <lineage>
        <taxon>Eukaryota</taxon>
        <taxon>Viridiplantae</taxon>
        <taxon>Streptophyta</taxon>
        <taxon>Embryophyta</taxon>
        <taxon>Tracheophyta</taxon>
        <taxon>Spermatophyta</taxon>
        <taxon>Magnoliopsida</taxon>
        <taxon>Liliopsida</taxon>
        <taxon>Acoraceae</taxon>
        <taxon>Acorus</taxon>
    </lineage>
</organism>
<sequence>MANQAAPPYYLTAVYASNSVSERNLLWGDLQSLATSVRSDKWILGGDFNEDLRTIGASHTSSNNQENQILCHLDRILVNIKWLQDHADSFVQAATPSLSDHSPLSPLSVSLNKAFGIILDEPSSSSLTVCWTPPPIGWVKSNSDGSKGDDKYGYGAIVRDHWGDCLSAIAVRSSAASINILELKGLAYGLQLSAALPNTEALSVWVKTDSTTIKTWVQGRGSIPWTAFRDLRLIHHLLQQFDGWRLSHIYREGNHVADFLAAARSSLGSTLFDPSQLGSDLNTLIKEDKEGLPQLRITSS</sequence>
<protein>
    <recommendedName>
        <fullName evidence="1">RNase H type-1 domain-containing protein</fullName>
    </recommendedName>
</protein>
<dbReference type="AlphaFoldDB" id="A0AAV9E383"/>
<accession>A0AAV9E383</accession>
<dbReference type="CDD" id="cd06222">
    <property type="entry name" value="RNase_H_like"/>
    <property type="match status" value="1"/>
</dbReference>
<comment type="caution">
    <text evidence="2">The sequence shown here is derived from an EMBL/GenBank/DDBJ whole genome shotgun (WGS) entry which is preliminary data.</text>
</comment>
<dbReference type="Proteomes" id="UP001180020">
    <property type="component" value="Unassembled WGS sequence"/>
</dbReference>